<protein>
    <submittedName>
        <fullName evidence="2">Uncharacterized protein</fullName>
    </submittedName>
</protein>
<accession>A0A7J9ARP7</accession>
<keyword evidence="1" id="KW-0472">Membrane</keyword>
<evidence type="ECO:0000256" key="1">
    <source>
        <dbReference type="SAM" id="Phobius"/>
    </source>
</evidence>
<keyword evidence="3" id="KW-1185">Reference proteome</keyword>
<organism evidence="2 3">
    <name type="scientific">Gossypium laxum</name>
    <dbReference type="NCBI Taxonomy" id="34288"/>
    <lineage>
        <taxon>Eukaryota</taxon>
        <taxon>Viridiplantae</taxon>
        <taxon>Streptophyta</taxon>
        <taxon>Embryophyta</taxon>
        <taxon>Tracheophyta</taxon>
        <taxon>Spermatophyta</taxon>
        <taxon>Magnoliopsida</taxon>
        <taxon>eudicotyledons</taxon>
        <taxon>Gunneridae</taxon>
        <taxon>Pentapetalae</taxon>
        <taxon>rosids</taxon>
        <taxon>malvids</taxon>
        <taxon>Malvales</taxon>
        <taxon>Malvaceae</taxon>
        <taxon>Malvoideae</taxon>
        <taxon>Gossypium</taxon>
    </lineage>
</organism>
<dbReference type="Proteomes" id="UP000593574">
    <property type="component" value="Unassembled WGS sequence"/>
</dbReference>
<dbReference type="EMBL" id="JABEZV010000012">
    <property type="protein sequence ID" value="MBA0726788.1"/>
    <property type="molecule type" value="Genomic_DNA"/>
</dbReference>
<comment type="caution">
    <text evidence="2">The sequence shown here is derived from an EMBL/GenBank/DDBJ whole genome shotgun (WGS) entry which is preliminary data.</text>
</comment>
<gene>
    <name evidence="2" type="ORF">Golax_002592</name>
</gene>
<feature type="non-terminal residue" evidence="2">
    <location>
        <position position="1"/>
    </location>
</feature>
<sequence length="68" mass="7466">MPGLQACVAASDQGWCTNTTVFLGASTLRLVETRKGREHLFSKCGVLVLVFLLVLSSMLVWNFCPSFD</sequence>
<evidence type="ECO:0000313" key="2">
    <source>
        <dbReference type="EMBL" id="MBA0726788.1"/>
    </source>
</evidence>
<name>A0A7J9ARP7_9ROSI</name>
<dbReference type="AlphaFoldDB" id="A0A7J9ARP7"/>
<keyword evidence="1" id="KW-0812">Transmembrane</keyword>
<proteinExistence type="predicted"/>
<evidence type="ECO:0000313" key="3">
    <source>
        <dbReference type="Proteomes" id="UP000593574"/>
    </source>
</evidence>
<reference evidence="2 3" key="1">
    <citation type="journal article" date="2019" name="Genome Biol. Evol.">
        <title>Insights into the evolution of the New World diploid cottons (Gossypium, subgenus Houzingenia) based on genome sequencing.</title>
        <authorList>
            <person name="Grover C.E."/>
            <person name="Arick M.A. 2nd"/>
            <person name="Thrash A."/>
            <person name="Conover J.L."/>
            <person name="Sanders W.S."/>
            <person name="Peterson D.G."/>
            <person name="Frelichowski J.E."/>
            <person name="Scheffler J.A."/>
            <person name="Scheffler B.E."/>
            <person name="Wendel J.F."/>
        </authorList>
    </citation>
    <scope>NUCLEOTIDE SEQUENCE [LARGE SCALE GENOMIC DNA]</scope>
    <source>
        <strain evidence="2">4</strain>
        <tissue evidence="2">Leaf</tissue>
    </source>
</reference>
<keyword evidence="1" id="KW-1133">Transmembrane helix</keyword>
<feature type="transmembrane region" description="Helical" evidence="1">
    <location>
        <begin position="44"/>
        <end position="63"/>
    </location>
</feature>